<gene>
    <name evidence="1" type="ORF">E2C01_061154</name>
</gene>
<organism evidence="1 2">
    <name type="scientific">Portunus trituberculatus</name>
    <name type="common">Swimming crab</name>
    <name type="synonym">Neptunus trituberculatus</name>
    <dbReference type="NCBI Taxonomy" id="210409"/>
    <lineage>
        <taxon>Eukaryota</taxon>
        <taxon>Metazoa</taxon>
        <taxon>Ecdysozoa</taxon>
        <taxon>Arthropoda</taxon>
        <taxon>Crustacea</taxon>
        <taxon>Multicrustacea</taxon>
        <taxon>Malacostraca</taxon>
        <taxon>Eumalacostraca</taxon>
        <taxon>Eucarida</taxon>
        <taxon>Decapoda</taxon>
        <taxon>Pleocyemata</taxon>
        <taxon>Brachyura</taxon>
        <taxon>Eubrachyura</taxon>
        <taxon>Portunoidea</taxon>
        <taxon>Portunidae</taxon>
        <taxon>Portuninae</taxon>
        <taxon>Portunus</taxon>
    </lineage>
</organism>
<protein>
    <submittedName>
        <fullName evidence="1">Uncharacterized protein</fullName>
    </submittedName>
</protein>
<evidence type="ECO:0000313" key="1">
    <source>
        <dbReference type="EMBL" id="MPC66995.1"/>
    </source>
</evidence>
<proteinExistence type="predicted"/>
<accession>A0A5B7HBH5</accession>
<dbReference type="EMBL" id="VSRR010025612">
    <property type="protein sequence ID" value="MPC66995.1"/>
    <property type="molecule type" value="Genomic_DNA"/>
</dbReference>
<dbReference type="Proteomes" id="UP000324222">
    <property type="component" value="Unassembled WGS sequence"/>
</dbReference>
<dbReference type="AlphaFoldDB" id="A0A5B7HBH5"/>
<reference evidence="1 2" key="1">
    <citation type="submission" date="2019-05" db="EMBL/GenBank/DDBJ databases">
        <title>Another draft genome of Portunus trituberculatus and its Hox gene families provides insights of decapod evolution.</title>
        <authorList>
            <person name="Jeong J.-H."/>
            <person name="Song I."/>
            <person name="Kim S."/>
            <person name="Choi T."/>
            <person name="Kim D."/>
            <person name="Ryu S."/>
            <person name="Kim W."/>
        </authorList>
    </citation>
    <scope>NUCLEOTIDE SEQUENCE [LARGE SCALE GENOMIC DNA]</scope>
    <source>
        <tissue evidence="1">Muscle</tissue>
    </source>
</reference>
<name>A0A5B7HBH5_PORTR</name>
<sequence length="81" mass="7633">MKASVGQLSAVLLPPASGSAFSGFVDGGVSVRPPPRLVLGLRGPGSPPSLDPLVVAADSSGASLSVSLLPGLALGVSVGGG</sequence>
<comment type="caution">
    <text evidence="1">The sequence shown here is derived from an EMBL/GenBank/DDBJ whole genome shotgun (WGS) entry which is preliminary data.</text>
</comment>
<evidence type="ECO:0000313" key="2">
    <source>
        <dbReference type="Proteomes" id="UP000324222"/>
    </source>
</evidence>
<keyword evidence="2" id="KW-1185">Reference proteome</keyword>